<dbReference type="OrthoDB" id="3800526at2759"/>
<sequence length="653" mass="72470">MHNRVGEFVEKFSSAPRVEKALKIKVVQEKLGMAIGSAIGLVASGGLAFLPPKLDAQVNTFNLITNVYIDIAGIINAARKDNPEIVDNLAESIRASFNEMIHKSNTSIARDLFKLMEGYPNGRNQNIVDFMTGGEFLTADPDLCPKIEDHGYAPQGCEKDHRAHSNYRVCLPETPRRSYWLFSIDSGREKDSMTDDQAEVKGPTGWKAFYDKETSSYNITRENIVRLLLFVHGNRLEDAVANIDVERLGEVFANGADQKWGNVPGAFAVPVCRNSGGEAISSVWSEDARNYPCMCGEFLWDNDGAWSTKKDQTLKFLHLSTFMFSEDWEDCCSNHNDCKGVNGIDWRPTLEKWRKPGDPPIPKSLKHPFHKCEDANEHDTFGHPEKDDEENGKKDGKKNGEQSTHELGLVSLSFVPPGAQLLLHLLTRLSIIKTFLNFPIGLAISLVVLLNAAPTSDDDFQVAGYDPSKECHNYSTAQTWIGTKSSNVGTDTGPKLYDEAWTALDKQCPSNDGHVCKTNAISCFDTTIKDKYSGHPIANRTSFRYTRGEWTSETARKLIISAVASATAAMTNVTTGAPNLSNCFDLVGEKSCNVADTIRVNFPRVNEFNNYLHTNIMNLDHKYGSWDCCGNGHLQDVDKGTDVLGPQIANYLY</sequence>
<reference evidence="2" key="1">
    <citation type="journal article" date="2020" name="Stud. Mycol.">
        <title>101 Dothideomycetes genomes: a test case for predicting lifestyles and emergence of pathogens.</title>
        <authorList>
            <person name="Haridas S."/>
            <person name="Albert R."/>
            <person name="Binder M."/>
            <person name="Bloem J."/>
            <person name="Labutti K."/>
            <person name="Salamov A."/>
            <person name="Andreopoulos B."/>
            <person name="Baker S."/>
            <person name="Barry K."/>
            <person name="Bills G."/>
            <person name="Bluhm B."/>
            <person name="Cannon C."/>
            <person name="Castanera R."/>
            <person name="Culley D."/>
            <person name="Daum C."/>
            <person name="Ezra D."/>
            <person name="Gonzalez J."/>
            <person name="Henrissat B."/>
            <person name="Kuo A."/>
            <person name="Liang C."/>
            <person name="Lipzen A."/>
            <person name="Lutzoni F."/>
            <person name="Magnuson J."/>
            <person name="Mondo S."/>
            <person name="Nolan M."/>
            <person name="Ohm R."/>
            <person name="Pangilinan J."/>
            <person name="Park H.-J."/>
            <person name="Ramirez L."/>
            <person name="Alfaro M."/>
            <person name="Sun H."/>
            <person name="Tritt A."/>
            <person name="Yoshinaga Y."/>
            <person name="Zwiers L.-H."/>
            <person name="Turgeon B."/>
            <person name="Goodwin S."/>
            <person name="Spatafora J."/>
            <person name="Crous P."/>
            <person name="Grigoriev I."/>
        </authorList>
    </citation>
    <scope>NUCLEOTIDE SEQUENCE</scope>
    <source>
        <strain evidence="2">CBS 113818</strain>
    </source>
</reference>
<protein>
    <submittedName>
        <fullName evidence="2">Uncharacterized protein</fullName>
    </submittedName>
</protein>
<dbReference type="EMBL" id="MU006232">
    <property type="protein sequence ID" value="KAF2823208.1"/>
    <property type="molecule type" value="Genomic_DNA"/>
</dbReference>
<proteinExistence type="predicted"/>
<accession>A0A6A6ZQU9</accession>
<dbReference type="Proteomes" id="UP000799424">
    <property type="component" value="Unassembled WGS sequence"/>
</dbReference>
<evidence type="ECO:0000256" key="1">
    <source>
        <dbReference type="SAM" id="MobiDB-lite"/>
    </source>
</evidence>
<dbReference type="AlphaFoldDB" id="A0A6A6ZQU9"/>
<feature type="compositionally biased region" description="Basic and acidic residues" evidence="1">
    <location>
        <begin position="370"/>
        <end position="401"/>
    </location>
</feature>
<organism evidence="2 3">
    <name type="scientific">Ophiobolus disseminans</name>
    <dbReference type="NCBI Taxonomy" id="1469910"/>
    <lineage>
        <taxon>Eukaryota</taxon>
        <taxon>Fungi</taxon>
        <taxon>Dikarya</taxon>
        <taxon>Ascomycota</taxon>
        <taxon>Pezizomycotina</taxon>
        <taxon>Dothideomycetes</taxon>
        <taxon>Pleosporomycetidae</taxon>
        <taxon>Pleosporales</taxon>
        <taxon>Pleosporineae</taxon>
        <taxon>Phaeosphaeriaceae</taxon>
        <taxon>Ophiobolus</taxon>
    </lineage>
</organism>
<keyword evidence="3" id="KW-1185">Reference proteome</keyword>
<evidence type="ECO:0000313" key="2">
    <source>
        <dbReference type="EMBL" id="KAF2823208.1"/>
    </source>
</evidence>
<evidence type="ECO:0000313" key="3">
    <source>
        <dbReference type="Proteomes" id="UP000799424"/>
    </source>
</evidence>
<feature type="region of interest" description="Disordered" evidence="1">
    <location>
        <begin position="349"/>
        <end position="401"/>
    </location>
</feature>
<gene>
    <name evidence="2" type="ORF">CC86DRAFT_409136</name>
</gene>
<name>A0A6A6ZQU9_9PLEO</name>